<dbReference type="GO" id="GO:0016020">
    <property type="term" value="C:membrane"/>
    <property type="evidence" value="ECO:0007669"/>
    <property type="project" value="TreeGrafter"/>
</dbReference>
<dbReference type="EMBL" id="SIDB01000002">
    <property type="protein sequence ID" value="KAI3435995.1"/>
    <property type="molecule type" value="Genomic_DNA"/>
</dbReference>
<keyword evidence="4" id="KW-1185">Reference proteome</keyword>
<keyword evidence="2" id="KW-0560">Oxidoreductase</keyword>
<dbReference type="OrthoDB" id="505500at2759"/>
<organism evidence="3 4">
    <name type="scientific">Chlorella vulgaris</name>
    <name type="common">Green alga</name>
    <dbReference type="NCBI Taxonomy" id="3077"/>
    <lineage>
        <taxon>Eukaryota</taxon>
        <taxon>Viridiplantae</taxon>
        <taxon>Chlorophyta</taxon>
        <taxon>core chlorophytes</taxon>
        <taxon>Trebouxiophyceae</taxon>
        <taxon>Chlorellales</taxon>
        <taxon>Chlorellaceae</taxon>
        <taxon>Chlorella clade</taxon>
        <taxon>Chlorella</taxon>
    </lineage>
</organism>
<dbReference type="AlphaFoldDB" id="A0A9D4TW39"/>
<dbReference type="InterPro" id="IPR036291">
    <property type="entry name" value="NAD(P)-bd_dom_sf"/>
</dbReference>
<dbReference type="PANTHER" id="PTHR44196">
    <property type="entry name" value="DEHYDROGENASE/REDUCTASE SDR FAMILY MEMBER 7B"/>
    <property type="match status" value="1"/>
</dbReference>
<sequence length="247" mass="26083">MASSGDNLLSGKTVLITGASQGVGEVLCCCLARHGAKKLIMVAEDMQGIKQTQEKCKSEGDCSCECCQCDMSDPMAVQKLADMVAGMNVDIAIFNAGIFVGGEDDPVKGNPDEFDRMMMVNATAPMRLIRALTPKMVDKGEGMLICIGDVEAVHSGPKHAAYSASKYALRGFCKSAYEALRPHNVRVMHIAAGNVGQTAMAEKTGKQGQQGAIDPHDVAEAVLLPFCCSSNCVPEEIVLKAVRPGTA</sequence>
<evidence type="ECO:0000313" key="3">
    <source>
        <dbReference type="EMBL" id="KAI3435995.1"/>
    </source>
</evidence>
<comment type="caution">
    <text evidence="3">The sequence shown here is derived from an EMBL/GenBank/DDBJ whole genome shotgun (WGS) entry which is preliminary data.</text>
</comment>
<dbReference type="SUPFAM" id="SSF51735">
    <property type="entry name" value="NAD(P)-binding Rossmann-fold domains"/>
    <property type="match status" value="1"/>
</dbReference>
<evidence type="ECO:0000313" key="4">
    <source>
        <dbReference type="Proteomes" id="UP001055712"/>
    </source>
</evidence>
<proteinExistence type="inferred from homology"/>
<dbReference type="Gene3D" id="3.40.50.720">
    <property type="entry name" value="NAD(P)-binding Rossmann-like Domain"/>
    <property type="match status" value="1"/>
</dbReference>
<dbReference type="PANTHER" id="PTHR44196:SF1">
    <property type="entry name" value="DEHYDROGENASE_REDUCTASE SDR FAMILY MEMBER 7B"/>
    <property type="match status" value="1"/>
</dbReference>
<name>A0A9D4TW39_CHLVU</name>
<gene>
    <name evidence="3" type="ORF">D9Q98_002052</name>
</gene>
<protein>
    <submittedName>
        <fullName evidence="3">Uncharacterized protein</fullName>
    </submittedName>
</protein>
<dbReference type="Pfam" id="PF00106">
    <property type="entry name" value="adh_short"/>
    <property type="match status" value="1"/>
</dbReference>
<evidence type="ECO:0000256" key="2">
    <source>
        <dbReference type="ARBA" id="ARBA00023002"/>
    </source>
</evidence>
<reference evidence="3" key="2">
    <citation type="submission" date="2020-11" db="EMBL/GenBank/DDBJ databases">
        <authorList>
            <person name="Cecchin M."/>
            <person name="Marcolungo L."/>
            <person name="Rossato M."/>
            <person name="Girolomoni L."/>
            <person name="Cosentino E."/>
            <person name="Cuine S."/>
            <person name="Li-Beisson Y."/>
            <person name="Delledonne M."/>
            <person name="Ballottari M."/>
        </authorList>
    </citation>
    <scope>NUCLEOTIDE SEQUENCE</scope>
    <source>
        <strain evidence="3">211/11P</strain>
        <tissue evidence="3">Whole cell</tissue>
    </source>
</reference>
<dbReference type="PRINTS" id="PR00081">
    <property type="entry name" value="GDHRDH"/>
</dbReference>
<comment type="similarity">
    <text evidence="1">Belongs to the short-chain dehydrogenases/reductases (SDR) family.</text>
</comment>
<accession>A0A9D4TW39</accession>
<dbReference type="InterPro" id="IPR002347">
    <property type="entry name" value="SDR_fam"/>
</dbReference>
<dbReference type="Proteomes" id="UP001055712">
    <property type="component" value="Unassembled WGS sequence"/>
</dbReference>
<dbReference type="CDD" id="cd05233">
    <property type="entry name" value="SDR_c"/>
    <property type="match status" value="1"/>
</dbReference>
<reference evidence="3" key="1">
    <citation type="journal article" date="2019" name="Plant J.">
        <title>Chlorella vulgaris genome assembly and annotation reveals the molecular basis for metabolic acclimation to high light conditions.</title>
        <authorList>
            <person name="Cecchin M."/>
            <person name="Marcolungo L."/>
            <person name="Rossato M."/>
            <person name="Girolomoni L."/>
            <person name="Cosentino E."/>
            <person name="Cuine S."/>
            <person name="Li-Beisson Y."/>
            <person name="Delledonne M."/>
            <person name="Ballottari M."/>
        </authorList>
    </citation>
    <scope>NUCLEOTIDE SEQUENCE</scope>
    <source>
        <strain evidence="3">211/11P</strain>
    </source>
</reference>
<dbReference type="GO" id="GO:0016491">
    <property type="term" value="F:oxidoreductase activity"/>
    <property type="evidence" value="ECO:0007669"/>
    <property type="project" value="UniProtKB-KW"/>
</dbReference>
<evidence type="ECO:0000256" key="1">
    <source>
        <dbReference type="ARBA" id="ARBA00006484"/>
    </source>
</evidence>